<evidence type="ECO:0000313" key="3">
    <source>
        <dbReference type="Proteomes" id="UP001154282"/>
    </source>
</evidence>
<accession>A0AAV0IFQ4</accession>
<protein>
    <submittedName>
        <fullName evidence="2">Uncharacterized protein</fullName>
    </submittedName>
</protein>
<dbReference type="Proteomes" id="UP001154282">
    <property type="component" value="Unassembled WGS sequence"/>
</dbReference>
<keyword evidence="3" id="KW-1185">Reference proteome</keyword>
<name>A0AAV0IFQ4_9ROSI</name>
<dbReference type="EMBL" id="CAMGYJ010000003">
    <property type="protein sequence ID" value="CAI0395833.1"/>
    <property type="molecule type" value="Genomic_DNA"/>
</dbReference>
<sequence length="83" mass="9223">MLAGAWVAPDFDHHGATEALVGRDKSHEADLGWMEYHGLLLVKCGPLREEAGWAQPRMAQLGSPDPPDEWEKEGSSLGWWRAN</sequence>
<feature type="region of interest" description="Disordered" evidence="1">
    <location>
        <begin position="55"/>
        <end position="83"/>
    </location>
</feature>
<evidence type="ECO:0000313" key="2">
    <source>
        <dbReference type="EMBL" id="CAI0395833.1"/>
    </source>
</evidence>
<comment type="caution">
    <text evidence="2">The sequence shown here is derived from an EMBL/GenBank/DDBJ whole genome shotgun (WGS) entry which is preliminary data.</text>
</comment>
<proteinExistence type="predicted"/>
<gene>
    <name evidence="2" type="ORF">LITE_LOCUS8884</name>
</gene>
<organism evidence="2 3">
    <name type="scientific">Linum tenue</name>
    <dbReference type="NCBI Taxonomy" id="586396"/>
    <lineage>
        <taxon>Eukaryota</taxon>
        <taxon>Viridiplantae</taxon>
        <taxon>Streptophyta</taxon>
        <taxon>Embryophyta</taxon>
        <taxon>Tracheophyta</taxon>
        <taxon>Spermatophyta</taxon>
        <taxon>Magnoliopsida</taxon>
        <taxon>eudicotyledons</taxon>
        <taxon>Gunneridae</taxon>
        <taxon>Pentapetalae</taxon>
        <taxon>rosids</taxon>
        <taxon>fabids</taxon>
        <taxon>Malpighiales</taxon>
        <taxon>Linaceae</taxon>
        <taxon>Linum</taxon>
    </lineage>
</organism>
<reference evidence="2" key="1">
    <citation type="submission" date="2022-08" db="EMBL/GenBank/DDBJ databases">
        <authorList>
            <person name="Gutierrez-Valencia J."/>
        </authorList>
    </citation>
    <scope>NUCLEOTIDE SEQUENCE</scope>
</reference>
<evidence type="ECO:0000256" key="1">
    <source>
        <dbReference type="SAM" id="MobiDB-lite"/>
    </source>
</evidence>
<dbReference type="AlphaFoldDB" id="A0AAV0IFQ4"/>